<dbReference type="OrthoDB" id="2420415at2759"/>
<keyword evidence="3" id="KW-1185">Reference proteome</keyword>
<sequence>MELYWMVGNDGMKRNMAHDSSEFLGFLLNKLQDQENAFNFFCNFSEEKGEAFTTLVQTFFNSKMLTVSRCLVCGTESDRVDLFRELQLSFPNTNYSENQTVQSLRDYFFEPEKLTEDNQ</sequence>
<reference evidence="2" key="2">
    <citation type="submission" date="2022-10" db="EMBL/GenBank/DDBJ databases">
        <authorList>
            <consortium name="ENA_rothamsted_submissions"/>
            <consortium name="culmorum"/>
            <person name="King R."/>
        </authorList>
    </citation>
    <scope>NUCLEOTIDE SEQUENCE</scope>
</reference>
<dbReference type="GO" id="GO:0016579">
    <property type="term" value="P:protein deubiquitination"/>
    <property type="evidence" value="ECO:0007669"/>
    <property type="project" value="InterPro"/>
</dbReference>
<dbReference type="Pfam" id="PF00443">
    <property type="entry name" value="UCH"/>
    <property type="match status" value="1"/>
</dbReference>
<feature type="domain" description="Peptidase C19 ubiquitin carboxyl-terminal hydrolase" evidence="1">
    <location>
        <begin position="12"/>
        <end position="81"/>
    </location>
</feature>
<dbReference type="Proteomes" id="UP001153737">
    <property type="component" value="Chromosome 4"/>
</dbReference>
<proteinExistence type="predicted"/>
<protein>
    <recommendedName>
        <fullName evidence="1">Peptidase C19 ubiquitin carboxyl-terminal hydrolase domain-containing protein</fullName>
    </recommendedName>
</protein>
<dbReference type="SUPFAM" id="SSF54001">
    <property type="entry name" value="Cysteine proteinases"/>
    <property type="match status" value="1"/>
</dbReference>
<dbReference type="AlphaFoldDB" id="A0A9N9SIF1"/>
<gene>
    <name evidence="2" type="ORF">PHAECO_LOCUS8073</name>
</gene>
<dbReference type="InterPro" id="IPR038765">
    <property type="entry name" value="Papain-like_cys_pep_sf"/>
</dbReference>
<dbReference type="EMBL" id="OU896710">
    <property type="protein sequence ID" value="CAG9821356.1"/>
    <property type="molecule type" value="Genomic_DNA"/>
</dbReference>
<name>A0A9N9SIF1_PHACE</name>
<evidence type="ECO:0000313" key="2">
    <source>
        <dbReference type="EMBL" id="CAG9821356.1"/>
    </source>
</evidence>
<organism evidence="2 3">
    <name type="scientific">Phaedon cochleariae</name>
    <name type="common">Mustard beetle</name>
    <dbReference type="NCBI Taxonomy" id="80249"/>
    <lineage>
        <taxon>Eukaryota</taxon>
        <taxon>Metazoa</taxon>
        <taxon>Ecdysozoa</taxon>
        <taxon>Arthropoda</taxon>
        <taxon>Hexapoda</taxon>
        <taxon>Insecta</taxon>
        <taxon>Pterygota</taxon>
        <taxon>Neoptera</taxon>
        <taxon>Endopterygota</taxon>
        <taxon>Coleoptera</taxon>
        <taxon>Polyphaga</taxon>
        <taxon>Cucujiformia</taxon>
        <taxon>Chrysomeloidea</taxon>
        <taxon>Chrysomelidae</taxon>
        <taxon>Chrysomelinae</taxon>
        <taxon>Chrysomelini</taxon>
        <taxon>Phaedon</taxon>
    </lineage>
</organism>
<evidence type="ECO:0000313" key="3">
    <source>
        <dbReference type="Proteomes" id="UP001153737"/>
    </source>
</evidence>
<dbReference type="InterPro" id="IPR001394">
    <property type="entry name" value="Peptidase_C19_UCH"/>
</dbReference>
<evidence type="ECO:0000259" key="1">
    <source>
        <dbReference type="Pfam" id="PF00443"/>
    </source>
</evidence>
<dbReference type="Gene3D" id="3.90.70.10">
    <property type="entry name" value="Cysteine proteinases"/>
    <property type="match status" value="1"/>
</dbReference>
<dbReference type="GO" id="GO:0004843">
    <property type="term" value="F:cysteine-type deubiquitinase activity"/>
    <property type="evidence" value="ECO:0007669"/>
    <property type="project" value="InterPro"/>
</dbReference>
<reference evidence="2" key="1">
    <citation type="submission" date="2022-01" db="EMBL/GenBank/DDBJ databases">
        <authorList>
            <person name="King R."/>
        </authorList>
    </citation>
    <scope>NUCLEOTIDE SEQUENCE</scope>
</reference>
<accession>A0A9N9SIF1</accession>